<dbReference type="KEGG" id="pmua:114586548"/>
<dbReference type="AlphaFoldDB" id="A0A670HX03"/>
<dbReference type="OrthoDB" id="9895613at2759"/>
<evidence type="ECO:0000313" key="3">
    <source>
        <dbReference type="Proteomes" id="UP000472272"/>
    </source>
</evidence>
<gene>
    <name evidence="2" type="primary">LOC114586548</name>
</gene>
<keyword evidence="1" id="KW-0812">Transmembrane</keyword>
<reference evidence="2 3" key="1">
    <citation type="journal article" date="2019" name="Proc. Natl. Acad. Sci. U.S.A.">
        <title>Regulatory changes in pterin and carotenoid genes underlie balanced color polymorphisms in the wall lizard.</title>
        <authorList>
            <person name="Andrade P."/>
            <person name="Pinho C."/>
            <person name="Perez I de Lanuza G."/>
            <person name="Afonso S."/>
            <person name="Brejcha J."/>
            <person name="Rubin C.J."/>
            <person name="Wallerman O."/>
            <person name="Pereira P."/>
            <person name="Sabatino S.J."/>
            <person name="Bellati A."/>
            <person name="Pellitteri-Rosa D."/>
            <person name="Bosakova Z."/>
            <person name="Bunikis I."/>
            <person name="Carretero M.A."/>
            <person name="Feiner N."/>
            <person name="Marsik P."/>
            <person name="Pauperio F."/>
            <person name="Salvi D."/>
            <person name="Soler L."/>
            <person name="While G.M."/>
            <person name="Uller T."/>
            <person name="Font E."/>
            <person name="Andersson L."/>
            <person name="Carneiro M."/>
        </authorList>
    </citation>
    <scope>NUCLEOTIDE SEQUENCE</scope>
</reference>
<accession>A0A670HX03</accession>
<feature type="transmembrane region" description="Helical" evidence="1">
    <location>
        <begin position="273"/>
        <end position="292"/>
    </location>
</feature>
<dbReference type="GO" id="GO:0008203">
    <property type="term" value="P:cholesterol metabolic process"/>
    <property type="evidence" value="ECO:0007669"/>
    <property type="project" value="TreeGrafter"/>
</dbReference>
<organism evidence="2 3">
    <name type="scientific">Podarcis muralis</name>
    <name type="common">Wall lizard</name>
    <name type="synonym">Lacerta muralis</name>
    <dbReference type="NCBI Taxonomy" id="64176"/>
    <lineage>
        <taxon>Eukaryota</taxon>
        <taxon>Metazoa</taxon>
        <taxon>Chordata</taxon>
        <taxon>Craniata</taxon>
        <taxon>Vertebrata</taxon>
        <taxon>Euteleostomi</taxon>
        <taxon>Lepidosauria</taxon>
        <taxon>Squamata</taxon>
        <taxon>Bifurcata</taxon>
        <taxon>Unidentata</taxon>
        <taxon>Episquamata</taxon>
        <taxon>Laterata</taxon>
        <taxon>Lacertibaenia</taxon>
        <taxon>Lacertidae</taxon>
        <taxon>Podarcis</taxon>
    </lineage>
</organism>
<dbReference type="InterPro" id="IPR026114">
    <property type="entry name" value="APOF"/>
</dbReference>
<keyword evidence="1" id="KW-1133">Transmembrane helix</keyword>
<sequence>MNLSNMYLPSLPPKAFLTFVGFLLLCHESEVHLLSMANPREKASEDHSLTSDSTSVPLRIFLSSISPQSPQLPQKGVSCEDLMPEALDGFADVPELSQTLIRAALVLALQRAGCSQHAETLVLHLYEVLGQVDSDDLLFAMAGTLNTTHSPGPRKSSVALQFNLDQLAQTPVHHCRGLLPVNGSLLYGKAHKVYRGFPAASKACHRLGDSCAGVASSDSSSFYVVERKGSYFLPRHGATSWLHQCRRLGRGRRSTTEYCDNETEEKIYLILDWIPWVGALYSLATSVYFAKLNCMELAHQRAMSCAIDIGHDFLLFATGGASGVLGMGIYAGLKPGLKTAVRAMLRYLREEMHPFPVPSNYSGPVTTF</sequence>
<keyword evidence="3" id="KW-1185">Reference proteome</keyword>
<protein>
    <submittedName>
        <fullName evidence="2">Apolipoprotein F-like</fullName>
    </submittedName>
</protein>
<dbReference type="GeneTree" id="ENSGT00500000045104"/>
<dbReference type="PANTHER" id="PTHR15011:SF3">
    <property type="entry name" value="APOLIPOPROTEIN F"/>
    <property type="match status" value="1"/>
</dbReference>
<evidence type="ECO:0000256" key="1">
    <source>
        <dbReference type="SAM" id="Phobius"/>
    </source>
</evidence>
<keyword evidence="1" id="KW-0472">Membrane</keyword>
<dbReference type="GO" id="GO:0005615">
    <property type="term" value="C:extracellular space"/>
    <property type="evidence" value="ECO:0007669"/>
    <property type="project" value="TreeGrafter"/>
</dbReference>
<proteinExistence type="predicted"/>
<reference evidence="2" key="3">
    <citation type="submission" date="2025-09" db="UniProtKB">
        <authorList>
            <consortium name="Ensembl"/>
        </authorList>
    </citation>
    <scope>IDENTIFICATION</scope>
</reference>
<dbReference type="Pfam" id="PF15148">
    <property type="entry name" value="Apolipo_F"/>
    <property type="match status" value="2"/>
</dbReference>
<evidence type="ECO:0000313" key="2">
    <source>
        <dbReference type="Ensembl" id="ENSPMRP00000004096.1"/>
    </source>
</evidence>
<feature type="transmembrane region" description="Helical" evidence="1">
    <location>
        <begin position="313"/>
        <end position="333"/>
    </location>
</feature>
<reference evidence="2" key="2">
    <citation type="submission" date="2025-08" db="UniProtKB">
        <authorList>
            <consortium name="Ensembl"/>
        </authorList>
    </citation>
    <scope>IDENTIFICATION</scope>
</reference>
<dbReference type="RefSeq" id="XP_028565993.1">
    <property type="nucleotide sequence ID" value="XM_028710160.1"/>
</dbReference>
<dbReference type="Ensembl" id="ENSPMRT00000004370.1">
    <property type="protein sequence ID" value="ENSPMRP00000004096.1"/>
    <property type="gene ID" value="ENSPMRG00000002798.1"/>
</dbReference>
<dbReference type="GeneID" id="114586548"/>
<dbReference type="Proteomes" id="UP000472272">
    <property type="component" value="Chromosome 2"/>
</dbReference>
<name>A0A670HX03_PODMU</name>
<dbReference type="PANTHER" id="PTHR15011">
    <property type="entry name" value="APOLIPOPROTEIN F"/>
    <property type="match status" value="1"/>
</dbReference>
<dbReference type="OMA" id="FTHMAPL"/>